<protein>
    <submittedName>
        <fullName evidence="1">Infectious spleen and kidney necrosis virus ORF053R</fullName>
    </submittedName>
</protein>
<dbReference type="EMBL" id="KT781098">
    <property type="protein sequence ID" value="AMM04465.1"/>
    <property type="molecule type" value="Genomic_DNA"/>
</dbReference>
<name>A0A140G0N2_ISKNV</name>
<evidence type="ECO:0000313" key="2">
    <source>
        <dbReference type="Proteomes" id="UP000152407"/>
    </source>
</evidence>
<accession>A0A140G0N2</accession>
<organismHost>
    <name type="scientific">Synchiropus splendidus</name>
    <name type="common">Mandarinfish</name>
    <name type="synonym">Callionymus splendidus</name>
    <dbReference type="NCBI Taxonomy" id="270530"/>
</organismHost>
<reference evidence="2" key="1">
    <citation type="submission" date="2015-09" db="EMBL/GenBank/DDBJ databases">
        <authorList>
            <person name="Wen C.-M."/>
            <person name="Hong J.-R."/>
        </authorList>
    </citation>
    <scope>NUCLEOTIDE SEQUENCE [LARGE SCALE GENOMIC DNA]</scope>
</reference>
<proteinExistence type="predicted"/>
<organismHost>
    <name type="scientific">Siniperca chuatsi</name>
    <name type="common">Mandarin fish</name>
    <dbReference type="NCBI Taxonomy" id="119488"/>
</organismHost>
<evidence type="ECO:0000313" key="1">
    <source>
        <dbReference type="EMBL" id="AMM04465.1"/>
    </source>
</evidence>
<dbReference type="Proteomes" id="UP000152407">
    <property type="component" value="Segment"/>
</dbReference>
<sequence length="116" mass="12824">MCNEAHMSTGHIQINIWAASIADRPMSGAMLISNTNRNIWPSVPVALSHTDSGGRNQLANGKPIHEQHCVVKERHFKLGRVPPSVAAPAPRGPPLTRRCWAGETEYCLDEHPYHVQ</sequence>
<organism evidence="1 2">
    <name type="scientific">Infectious spleen and kidney necrosis virus</name>
    <name type="common">ISKNV</name>
    <dbReference type="NCBI Taxonomy" id="180170"/>
    <lineage>
        <taxon>Viruses</taxon>
        <taxon>Varidnaviria</taxon>
        <taxon>Bamfordvirae</taxon>
        <taxon>Nucleocytoviricota</taxon>
        <taxon>Megaviricetes</taxon>
        <taxon>Pimascovirales</taxon>
        <taxon>Pimascovirales incertae sedis</taxon>
        <taxon>Iridoviridae</taxon>
        <taxon>Alphairidovirinae</taxon>
        <taxon>Megalocytivirus</taxon>
        <taxon>Megalocytivirus pagrus1</taxon>
    </lineage>
</organism>